<evidence type="ECO:0000313" key="1">
    <source>
        <dbReference type="EMBL" id="PPK67668.1"/>
    </source>
</evidence>
<sequence length="42" mass="4812">MEQLPRIIPENMIQYLLLNLEAIPLGGSKLMAFAVICVYYQN</sequence>
<dbReference type="EMBL" id="PTIY01000013">
    <property type="protein sequence ID" value="PPK67668.1"/>
    <property type="molecule type" value="Genomic_DNA"/>
</dbReference>
<dbReference type="AlphaFoldDB" id="A0A2S6GQY8"/>
<evidence type="ECO:0000313" key="2">
    <source>
        <dbReference type="Proteomes" id="UP000238071"/>
    </source>
</evidence>
<protein>
    <submittedName>
        <fullName evidence="1">Uncharacterized protein</fullName>
    </submittedName>
</protein>
<gene>
    <name evidence="1" type="ORF">B0F88_1137</name>
</gene>
<accession>A0A2S6GQY8</accession>
<reference evidence="1 2" key="1">
    <citation type="submission" date="2018-02" db="EMBL/GenBank/DDBJ databases">
        <title>Subsurface microbial communities from deep shales in Ohio and West Virginia, USA.</title>
        <authorList>
            <person name="Wrighton K."/>
        </authorList>
    </citation>
    <scope>NUCLEOTIDE SEQUENCE [LARGE SCALE GENOMIC DNA]</scope>
    <source>
        <strain evidence="1 2">OWC-G53F</strain>
    </source>
</reference>
<name>A0A2S6GQY8_9GAMM</name>
<proteinExistence type="predicted"/>
<comment type="caution">
    <text evidence="1">The sequence shown here is derived from an EMBL/GenBank/DDBJ whole genome shotgun (WGS) entry which is preliminary data.</text>
</comment>
<keyword evidence="2" id="KW-1185">Reference proteome</keyword>
<organism evidence="1 2">
    <name type="scientific">Methylobacter tundripaludum</name>
    <dbReference type="NCBI Taxonomy" id="173365"/>
    <lineage>
        <taxon>Bacteria</taxon>
        <taxon>Pseudomonadati</taxon>
        <taxon>Pseudomonadota</taxon>
        <taxon>Gammaproteobacteria</taxon>
        <taxon>Methylococcales</taxon>
        <taxon>Methylococcaceae</taxon>
        <taxon>Methylobacter</taxon>
    </lineage>
</organism>
<dbReference type="Proteomes" id="UP000238071">
    <property type="component" value="Unassembled WGS sequence"/>
</dbReference>